<dbReference type="EMBL" id="RSCE01000002">
    <property type="protein sequence ID" value="RSH86868.1"/>
    <property type="molecule type" value="Genomic_DNA"/>
</dbReference>
<organism evidence="8 9">
    <name type="scientific">Apiotrichum porosum</name>
    <dbReference type="NCBI Taxonomy" id="105984"/>
    <lineage>
        <taxon>Eukaryota</taxon>
        <taxon>Fungi</taxon>
        <taxon>Dikarya</taxon>
        <taxon>Basidiomycota</taxon>
        <taxon>Agaricomycotina</taxon>
        <taxon>Tremellomycetes</taxon>
        <taxon>Trichosporonales</taxon>
        <taxon>Trichosporonaceae</taxon>
        <taxon>Apiotrichum</taxon>
    </lineage>
</organism>
<dbReference type="GO" id="GO:0015938">
    <property type="term" value="P:coenzyme A catabolic process"/>
    <property type="evidence" value="ECO:0007669"/>
    <property type="project" value="TreeGrafter"/>
</dbReference>
<protein>
    <recommendedName>
        <fullName evidence="7">Nudix hydrolase domain-containing protein</fullName>
    </recommendedName>
</protein>
<evidence type="ECO:0000313" key="9">
    <source>
        <dbReference type="Proteomes" id="UP000279236"/>
    </source>
</evidence>
<dbReference type="InterPro" id="IPR015797">
    <property type="entry name" value="NUDIX_hydrolase-like_dom_sf"/>
</dbReference>
<feature type="domain" description="Nudix hydrolase" evidence="7">
    <location>
        <begin position="69"/>
        <end position="228"/>
    </location>
</feature>
<evidence type="ECO:0000256" key="1">
    <source>
        <dbReference type="ARBA" id="ARBA00001936"/>
    </source>
</evidence>
<dbReference type="GO" id="GO:0046872">
    <property type="term" value="F:metal ion binding"/>
    <property type="evidence" value="ECO:0007669"/>
    <property type="project" value="UniProtKB-KW"/>
</dbReference>
<dbReference type="InterPro" id="IPR045121">
    <property type="entry name" value="CoAse"/>
</dbReference>
<proteinExistence type="predicted"/>
<dbReference type="SUPFAM" id="SSF55811">
    <property type="entry name" value="Nudix"/>
    <property type="match status" value="1"/>
</dbReference>
<evidence type="ECO:0000256" key="3">
    <source>
        <dbReference type="ARBA" id="ARBA00022723"/>
    </source>
</evidence>
<dbReference type="GeneID" id="39589689"/>
<dbReference type="OrthoDB" id="206213at2759"/>
<evidence type="ECO:0000256" key="6">
    <source>
        <dbReference type="ARBA" id="ARBA00023211"/>
    </source>
</evidence>
<dbReference type="CDD" id="cd03426">
    <property type="entry name" value="NUDIX_CoAse_Nudt7"/>
    <property type="match status" value="1"/>
</dbReference>
<reference evidence="8 9" key="1">
    <citation type="submission" date="2018-11" db="EMBL/GenBank/DDBJ databases">
        <title>Genome sequence of Apiotrichum porosum DSM 27194.</title>
        <authorList>
            <person name="Aliyu H."/>
            <person name="Gorte O."/>
            <person name="Ochsenreither K."/>
        </authorList>
    </citation>
    <scope>NUCLEOTIDE SEQUENCE [LARGE SCALE GENOMIC DNA]</scope>
    <source>
        <strain evidence="8 9">DSM 27194</strain>
    </source>
</reference>
<comment type="cofactor">
    <cofactor evidence="2">
        <name>Mg(2+)</name>
        <dbReference type="ChEBI" id="CHEBI:18420"/>
    </cofactor>
</comment>
<evidence type="ECO:0000256" key="2">
    <source>
        <dbReference type="ARBA" id="ARBA00001946"/>
    </source>
</evidence>
<sequence length="283" mass="30810">MRQPPMLMFRRALVRRCYSTSAALPTLTPPPASFTRAELAKIQKVLLPAPMEPIATLAPHTLANMAKPPREAAVLIPLCNIGGVAHLLMEVRAAGLRVHASEASFPGGKWEDGDENMVAAALRETEEELALPQDHVEILGSLPPEYSLGNKSRVWPVIGFVNCEDAVEAAIDDAVDPSDRLHRPIPSISLSSLKPDAGEVSGLLPLPLSAVADPARMSPHYFRLDGHRPYWKIRCGDLVIPPPEDEGPEPLEIWGLSGWFLSRLAVRCGWSDTPEVSLPPEDD</sequence>
<dbReference type="STRING" id="105984.A0A427Y707"/>
<evidence type="ECO:0000256" key="4">
    <source>
        <dbReference type="ARBA" id="ARBA00022801"/>
    </source>
</evidence>
<comment type="caution">
    <text evidence="8">The sequence shown here is derived from an EMBL/GenBank/DDBJ whole genome shotgun (WGS) entry which is preliminary data.</text>
</comment>
<dbReference type="AlphaFoldDB" id="A0A427Y707"/>
<name>A0A427Y707_9TREE</name>
<evidence type="ECO:0000259" key="7">
    <source>
        <dbReference type="PROSITE" id="PS51462"/>
    </source>
</evidence>
<dbReference type="PROSITE" id="PS51462">
    <property type="entry name" value="NUDIX"/>
    <property type="match status" value="1"/>
</dbReference>
<dbReference type="InterPro" id="IPR000086">
    <property type="entry name" value="NUDIX_hydrolase_dom"/>
</dbReference>
<keyword evidence="5" id="KW-0460">Magnesium</keyword>
<keyword evidence="4" id="KW-0378">Hydrolase</keyword>
<dbReference type="Proteomes" id="UP000279236">
    <property type="component" value="Unassembled WGS sequence"/>
</dbReference>
<dbReference type="RefSeq" id="XP_028479653.1">
    <property type="nucleotide sequence ID" value="XM_028620681.1"/>
</dbReference>
<comment type="cofactor">
    <cofactor evidence="1">
        <name>Mn(2+)</name>
        <dbReference type="ChEBI" id="CHEBI:29035"/>
    </cofactor>
</comment>
<dbReference type="GO" id="GO:0010945">
    <property type="term" value="F:coenzyme A diphosphatase activity"/>
    <property type="evidence" value="ECO:0007669"/>
    <property type="project" value="InterPro"/>
</dbReference>
<dbReference type="PANTHER" id="PTHR12992:SF24">
    <property type="entry name" value="PEROXISOMAL COENZYME A DIPHOSPHATASE NUDT7"/>
    <property type="match status" value="1"/>
</dbReference>
<evidence type="ECO:0000256" key="5">
    <source>
        <dbReference type="ARBA" id="ARBA00022842"/>
    </source>
</evidence>
<dbReference type="Pfam" id="PF00293">
    <property type="entry name" value="NUDIX"/>
    <property type="match status" value="1"/>
</dbReference>
<gene>
    <name evidence="8" type="ORF">EHS24_005146</name>
</gene>
<keyword evidence="9" id="KW-1185">Reference proteome</keyword>
<keyword evidence="6" id="KW-0464">Manganese</keyword>
<dbReference type="Gene3D" id="3.90.79.10">
    <property type="entry name" value="Nucleoside Triphosphate Pyrophosphohydrolase"/>
    <property type="match status" value="1"/>
</dbReference>
<evidence type="ECO:0000313" key="8">
    <source>
        <dbReference type="EMBL" id="RSH86868.1"/>
    </source>
</evidence>
<dbReference type="PANTHER" id="PTHR12992">
    <property type="entry name" value="NUDIX HYDROLASE"/>
    <property type="match status" value="1"/>
</dbReference>
<accession>A0A427Y707</accession>
<keyword evidence="3" id="KW-0479">Metal-binding</keyword>